<dbReference type="AlphaFoldDB" id="A0LPE6"/>
<evidence type="ECO:0000256" key="4">
    <source>
        <dbReference type="RuleBase" id="RU004514"/>
    </source>
</evidence>
<keyword evidence="1 2" id="KW-0663">Pyridoxal phosphate</keyword>
<dbReference type="HAMAP" id="MF_02087">
    <property type="entry name" value="PLP_homeostasis"/>
    <property type="match status" value="1"/>
</dbReference>
<comment type="function">
    <text evidence="2">Pyridoxal 5'-phosphate (PLP)-binding protein, which is involved in PLP homeostasis.</text>
</comment>
<gene>
    <name evidence="6" type="ordered locus">Sfum_3628</name>
</gene>
<dbReference type="SUPFAM" id="SSF51419">
    <property type="entry name" value="PLP-binding barrel"/>
    <property type="match status" value="1"/>
</dbReference>
<dbReference type="FunFam" id="3.20.20.10:FF:000018">
    <property type="entry name" value="Pyridoxal phosphate homeostasis protein"/>
    <property type="match status" value="1"/>
</dbReference>
<feature type="modified residue" description="N6-(pyridoxal phosphate)lysine" evidence="2 3">
    <location>
        <position position="36"/>
    </location>
</feature>
<dbReference type="PANTHER" id="PTHR10146">
    <property type="entry name" value="PROLINE SYNTHETASE CO-TRANSCRIBED BACTERIAL HOMOLOG PROTEIN"/>
    <property type="match status" value="1"/>
</dbReference>
<feature type="domain" description="Alanine racemase N-terminal" evidence="5">
    <location>
        <begin position="7"/>
        <end position="230"/>
    </location>
</feature>
<dbReference type="EMBL" id="CP000478">
    <property type="protein sequence ID" value="ABK19298.1"/>
    <property type="molecule type" value="Genomic_DNA"/>
</dbReference>
<evidence type="ECO:0000313" key="6">
    <source>
        <dbReference type="EMBL" id="ABK19298.1"/>
    </source>
</evidence>
<evidence type="ECO:0000313" key="7">
    <source>
        <dbReference type="Proteomes" id="UP000001784"/>
    </source>
</evidence>
<dbReference type="RefSeq" id="WP_011700423.1">
    <property type="nucleotide sequence ID" value="NC_008554.1"/>
</dbReference>
<dbReference type="KEGG" id="sfu:Sfum_3628"/>
<evidence type="ECO:0000259" key="5">
    <source>
        <dbReference type="Pfam" id="PF01168"/>
    </source>
</evidence>
<proteinExistence type="inferred from homology"/>
<dbReference type="InParanoid" id="A0LPE6"/>
<comment type="cofactor">
    <cofactor evidence="3">
        <name>pyridoxal 5'-phosphate</name>
        <dbReference type="ChEBI" id="CHEBI:597326"/>
    </cofactor>
</comment>
<dbReference type="FunCoup" id="A0LPE6">
    <property type="interactions" value="499"/>
</dbReference>
<dbReference type="InterPro" id="IPR029066">
    <property type="entry name" value="PLP-binding_barrel"/>
</dbReference>
<dbReference type="PIRSF" id="PIRSF004848">
    <property type="entry name" value="YBL036c_PLPDEIII"/>
    <property type="match status" value="1"/>
</dbReference>
<dbReference type="InterPro" id="IPR011078">
    <property type="entry name" value="PyrdxlP_homeostasis"/>
</dbReference>
<sequence>MATVAENLERIQERMNAACSRAGRDPAAVRLVAVTKTVPTDRIREGVEAGLTLLGENYIQEARRKIEALEDLAVSWHFIGHLQSNKARVAAEYCDWVHTVDRLRLAVELDRQARKRNRVIPVLLQVNVGDEQSRSGVSPDDLPKLFEAVAALSGLSVRGLMTLPPYFENAQEVRPFFRLLRELLERLRGIAPRPGELTELSMGMSNDFEVAVEEGATLVRIGTALFGGRPAISP</sequence>
<dbReference type="NCBIfam" id="TIGR00044">
    <property type="entry name" value="YggS family pyridoxal phosphate-dependent enzyme"/>
    <property type="match status" value="1"/>
</dbReference>
<dbReference type="OrthoDB" id="9804072at2"/>
<name>A0LPE6_SYNFM</name>
<dbReference type="GO" id="GO:0030170">
    <property type="term" value="F:pyridoxal phosphate binding"/>
    <property type="evidence" value="ECO:0007669"/>
    <property type="project" value="UniProtKB-UniRule"/>
</dbReference>
<dbReference type="CDD" id="cd00635">
    <property type="entry name" value="PLPDE_III_YBL036c_like"/>
    <property type="match status" value="1"/>
</dbReference>
<dbReference type="Gene3D" id="3.20.20.10">
    <property type="entry name" value="Alanine racemase"/>
    <property type="match status" value="1"/>
</dbReference>
<comment type="similarity">
    <text evidence="2 4">Belongs to the pyridoxal phosphate-binding protein YggS/PROSC family.</text>
</comment>
<evidence type="ECO:0000256" key="3">
    <source>
        <dbReference type="PIRSR" id="PIRSR004848-1"/>
    </source>
</evidence>
<reference evidence="6 7" key="1">
    <citation type="submission" date="2006-10" db="EMBL/GenBank/DDBJ databases">
        <title>Complete sequence of Syntrophobacter fumaroxidans MPOB.</title>
        <authorList>
            <consortium name="US DOE Joint Genome Institute"/>
            <person name="Copeland A."/>
            <person name="Lucas S."/>
            <person name="Lapidus A."/>
            <person name="Barry K."/>
            <person name="Detter J.C."/>
            <person name="Glavina del Rio T."/>
            <person name="Hammon N."/>
            <person name="Israni S."/>
            <person name="Pitluck S."/>
            <person name="Goltsman E.G."/>
            <person name="Martinez M."/>
            <person name="Schmutz J."/>
            <person name="Larimer F."/>
            <person name="Land M."/>
            <person name="Hauser L."/>
            <person name="Kyrpides N."/>
            <person name="Kim E."/>
            <person name="Boone D.R."/>
            <person name="Brockman F."/>
            <person name="Culley D."/>
            <person name="Ferry J."/>
            <person name="Gunsalus R."/>
            <person name="McInerney M.J."/>
            <person name="Morrison M."/>
            <person name="Plugge C."/>
            <person name="Rohlin L."/>
            <person name="Scholten J."/>
            <person name="Sieber J."/>
            <person name="Stams A.J.M."/>
            <person name="Worm P."/>
            <person name="Henstra A.M."/>
            <person name="Richardson P."/>
        </authorList>
    </citation>
    <scope>NUCLEOTIDE SEQUENCE [LARGE SCALE GENOMIC DNA]</scope>
    <source>
        <strain evidence="7">DSM 10017 / MPOB</strain>
    </source>
</reference>
<accession>A0LPE6</accession>
<evidence type="ECO:0000256" key="2">
    <source>
        <dbReference type="HAMAP-Rule" id="MF_02087"/>
    </source>
</evidence>
<organism evidence="6 7">
    <name type="scientific">Syntrophobacter fumaroxidans (strain DSM 10017 / MPOB)</name>
    <dbReference type="NCBI Taxonomy" id="335543"/>
    <lineage>
        <taxon>Bacteria</taxon>
        <taxon>Pseudomonadati</taxon>
        <taxon>Thermodesulfobacteriota</taxon>
        <taxon>Syntrophobacteria</taxon>
        <taxon>Syntrophobacterales</taxon>
        <taxon>Syntrophobacteraceae</taxon>
        <taxon>Syntrophobacter</taxon>
    </lineage>
</organism>
<dbReference type="PANTHER" id="PTHR10146:SF14">
    <property type="entry name" value="PYRIDOXAL PHOSPHATE HOMEOSTASIS PROTEIN"/>
    <property type="match status" value="1"/>
</dbReference>
<dbReference type="Proteomes" id="UP000001784">
    <property type="component" value="Chromosome"/>
</dbReference>
<protein>
    <recommendedName>
        <fullName evidence="2">Pyridoxal phosphate homeostasis protein</fullName>
        <shortName evidence="2">PLP homeostasis protein</shortName>
    </recommendedName>
</protein>
<dbReference type="HOGENOM" id="CLU_059988_1_0_7"/>
<dbReference type="STRING" id="335543.Sfum_3628"/>
<evidence type="ECO:0000256" key="1">
    <source>
        <dbReference type="ARBA" id="ARBA00022898"/>
    </source>
</evidence>
<dbReference type="Pfam" id="PF01168">
    <property type="entry name" value="Ala_racemase_N"/>
    <property type="match status" value="1"/>
</dbReference>
<keyword evidence="7" id="KW-1185">Reference proteome</keyword>
<dbReference type="eggNOG" id="COG0325">
    <property type="taxonomic scope" value="Bacteria"/>
</dbReference>
<dbReference type="InterPro" id="IPR001608">
    <property type="entry name" value="Ala_racemase_N"/>
</dbReference>